<dbReference type="GO" id="GO:0005869">
    <property type="term" value="C:dynactin complex"/>
    <property type="evidence" value="ECO:0007669"/>
    <property type="project" value="InterPro"/>
</dbReference>
<name>A0A2P2I1Z4_9CRUS</name>
<proteinExistence type="evidence at transcript level"/>
<accession>A0A2P2I1Z4</accession>
<evidence type="ECO:0000313" key="5">
    <source>
        <dbReference type="EMBL" id="LAB68032.1"/>
    </source>
</evidence>
<comment type="subcellular location">
    <subcellularLocation>
        <location evidence="1">Cytoplasm</location>
    </subcellularLocation>
</comment>
<dbReference type="GO" id="GO:0007017">
    <property type="term" value="P:microtubule-based process"/>
    <property type="evidence" value="ECO:0007669"/>
    <property type="project" value="InterPro"/>
</dbReference>
<evidence type="ECO:0000256" key="2">
    <source>
        <dbReference type="ARBA" id="ARBA00006176"/>
    </source>
</evidence>
<evidence type="ECO:0000256" key="1">
    <source>
        <dbReference type="ARBA" id="ARBA00004496"/>
    </source>
</evidence>
<reference evidence="5" key="1">
    <citation type="journal article" date="2018" name="Biosci. Biotechnol. Biochem.">
        <title>Polysaccharide hydrolase of the hadal zone amphipods Hirondellea gigas.</title>
        <authorList>
            <person name="Kobayashi H."/>
            <person name="Nagahama T."/>
            <person name="Arai W."/>
            <person name="Sasagawa Y."/>
            <person name="Umeda M."/>
            <person name="Hayashi T."/>
            <person name="Nikaido I."/>
            <person name="Watanabe H."/>
            <person name="Oguri K."/>
            <person name="Kitazato H."/>
            <person name="Fujioka K."/>
            <person name="Kido Y."/>
            <person name="Takami H."/>
        </authorList>
    </citation>
    <scope>NUCLEOTIDE SEQUENCE</scope>
    <source>
        <tissue evidence="5">Whole body</tissue>
    </source>
</reference>
<keyword evidence="4" id="KW-0243">Dynein</keyword>
<dbReference type="AlphaFoldDB" id="A0A2P2I1Z4"/>
<organism evidence="5">
    <name type="scientific">Hirondellea gigas</name>
    <dbReference type="NCBI Taxonomy" id="1518452"/>
    <lineage>
        <taxon>Eukaryota</taxon>
        <taxon>Metazoa</taxon>
        <taxon>Ecdysozoa</taxon>
        <taxon>Arthropoda</taxon>
        <taxon>Crustacea</taxon>
        <taxon>Multicrustacea</taxon>
        <taxon>Malacostraca</taxon>
        <taxon>Eumalacostraca</taxon>
        <taxon>Peracarida</taxon>
        <taxon>Amphipoda</taxon>
        <taxon>Amphilochidea</taxon>
        <taxon>Lysianassida</taxon>
        <taxon>Lysianassidira</taxon>
        <taxon>Lysianassoidea</taxon>
        <taxon>Lysianassidae</taxon>
        <taxon>Hirondellea</taxon>
    </lineage>
</organism>
<evidence type="ECO:0000256" key="4">
    <source>
        <dbReference type="ARBA" id="ARBA00023017"/>
    </source>
</evidence>
<dbReference type="PANTHER" id="PTHR15346">
    <property type="entry name" value="DYNACTIN SUBUNIT"/>
    <property type="match status" value="1"/>
</dbReference>
<dbReference type="InterPro" id="IPR028133">
    <property type="entry name" value="Dynamitin"/>
</dbReference>
<dbReference type="GO" id="GO:0005737">
    <property type="term" value="C:cytoplasm"/>
    <property type="evidence" value="ECO:0007669"/>
    <property type="project" value="UniProtKB-SubCell"/>
</dbReference>
<dbReference type="Pfam" id="PF04912">
    <property type="entry name" value="Dynamitin"/>
    <property type="match status" value="1"/>
</dbReference>
<protein>
    <submittedName>
        <fullName evidence="5">Dynactin subunit 2-like</fullName>
    </submittedName>
</protein>
<sequence length="422" mass="46682">MADPKYAGLPGIVYDQPDVYETSDLPESEQNEFCDAVESTDAIEVLHISATEAHGRFADKILDASKVDFSDRISRKPRTGYQARRVVWEVSGCDDKEETLVQRYNRLMCEITALQQDILQHQEKEGEEIQIADPSETDDLTVTGNNRTCSVSAVQLQKQVVELHTQLLNLQLEKQLGVGVMESIANPHLATHRRLTSLIDTLKHSKNKPAAAAGTGSTAATGAGGSGVTYQLYYSPEMAKLNQLGPTLQLEKRIDKLEKLLGSDQDKLSRLWSWTREGSVLGAVTSLGQRLSLLDPAQLDHIEGRLHSVHTKMNSIAENKQHDPEKQSKVQELYELVQKCDVLCSALPEVVERLVALQGLHHEAGEFGRTLQQLSVAQTQLSGSFNNNEQLLNSVNDRFADNLAVINNNIASLDARIQAIDK</sequence>
<dbReference type="GO" id="GO:0030286">
    <property type="term" value="C:dynein complex"/>
    <property type="evidence" value="ECO:0007669"/>
    <property type="project" value="UniProtKB-KW"/>
</dbReference>
<comment type="similarity">
    <text evidence="2">Belongs to the dynactin subunit 2 family.</text>
</comment>
<evidence type="ECO:0000256" key="3">
    <source>
        <dbReference type="ARBA" id="ARBA00022490"/>
    </source>
</evidence>
<keyword evidence="3" id="KW-0963">Cytoplasm</keyword>
<dbReference type="EMBL" id="IACF01002376">
    <property type="protein sequence ID" value="LAB68032.1"/>
    <property type="molecule type" value="mRNA"/>
</dbReference>